<evidence type="ECO:0000256" key="1">
    <source>
        <dbReference type="SAM" id="Phobius"/>
    </source>
</evidence>
<dbReference type="PANTHER" id="PTHR30093">
    <property type="entry name" value="GENERAL SECRETION PATHWAY PROTEIN G"/>
    <property type="match status" value="1"/>
</dbReference>
<organism evidence="2">
    <name type="scientific">hydrothermal vent metagenome</name>
    <dbReference type="NCBI Taxonomy" id="652676"/>
    <lineage>
        <taxon>unclassified sequences</taxon>
        <taxon>metagenomes</taxon>
        <taxon>ecological metagenomes</taxon>
    </lineage>
</organism>
<dbReference type="Pfam" id="PF07963">
    <property type="entry name" value="N_methyl"/>
    <property type="match status" value="1"/>
</dbReference>
<dbReference type="PROSITE" id="PS00409">
    <property type="entry name" value="PROKAR_NTER_METHYL"/>
    <property type="match status" value="1"/>
</dbReference>
<dbReference type="Pfam" id="PF16732">
    <property type="entry name" value="ComP_DUS"/>
    <property type="match status" value="1"/>
</dbReference>
<dbReference type="InterPro" id="IPR045584">
    <property type="entry name" value="Pilin-like"/>
</dbReference>
<dbReference type="SUPFAM" id="SSF54523">
    <property type="entry name" value="Pili subunits"/>
    <property type="match status" value="1"/>
</dbReference>
<sequence>MITSSKQRGFTLIELMIVVAIIGILAAIAYPSYQDSVMKSRRSDAQAALSSASLALERGYAVNGTYTSTVIASTSEAGYYGITVAATATIYTLTATATGAQATDAGCTTLSLANTGAQTSTGSETAARCWGK</sequence>
<feature type="transmembrane region" description="Helical" evidence="1">
    <location>
        <begin position="12"/>
        <end position="33"/>
    </location>
</feature>
<keyword evidence="1" id="KW-0812">Transmembrane</keyword>
<keyword evidence="1" id="KW-0472">Membrane</keyword>
<proteinExistence type="predicted"/>
<reference evidence="2" key="1">
    <citation type="submission" date="2018-06" db="EMBL/GenBank/DDBJ databases">
        <authorList>
            <person name="Zhirakovskaya E."/>
        </authorList>
    </citation>
    <scope>NUCLEOTIDE SEQUENCE</scope>
</reference>
<dbReference type="AlphaFoldDB" id="A0A3B1BLB3"/>
<dbReference type="PANTHER" id="PTHR30093:SF47">
    <property type="entry name" value="TYPE IV PILUS NON-CORE MINOR PILIN PILE"/>
    <property type="match status" value="1"/>
</dbReference>
<accession>A0A3B1BLB3</accession>
<dbReference type="EMBL" id="UOFX01000020">
    <property type="protein sequence ID" value="VAX07025.1"/>
    <property type="molecule type" value="Genomic_DNA"/>
</dbReference>
<gene>
    <name evidence="2" type="ORF">MNBD_GAMMA26-2022</name>
</gene>
<dbReference type="NCBIfam" id="TIGR02532">
    <property type="entry name" value="IV_pilin_GFxxxE"/>
    <property type="match status" value="1"/>
</dbReference>
<evidence type="ECO:0000313" key="2">
    <source>
        <dbReference type="EMBL" id="VAX07025.1"/>
    </source>
</evidence>
<name>A0A3B1BLB3_9ZZZZ</name>
<dbReference type="InterPro" id="IPR012902">
    <property type="entry name" value="N_methyl_site"/>
</dbReference>
<protein>
    <submittedName>
        <fullName evidence="2">Type IV pilus biogenesis protein PilE</fullName>
    </submittedName>
</protein>
<dbReference type="InterPro" id="IPR031982">
    <property type="entry name" value="PilE-like"/>
</dbReference>
<keyword evidence="1" id="KW-1133">Transmembrane helix</keyword>
<dbReference type="GO" id="GO:0043683">
    <property type="term" value="P:type IV pilus assembly"/>
    <property type="evidence" value="ECO:0007669"/>
    <property type="project" value="InterPro"/>
</dbReference>
<dbReference type="Gene3D" id="3.30.700.10">
    <property type="entry name" value="Glycoprotein, Type 4 Pilin"/>
    <property type="match status" value="1"/>
</dbReference>